<keyword evidence="3" id="KW-0238">DNA-binding</keyword>
<accession>A0ABV9JSQ6</accession>
<comment type="similarity">
    <text evidence="1">Belongs to the SorC transcriptional regulatory family.</text>
</comment>
<sequence>MDNLEEERTLLKLAQMYYEKDMTQSEIAKELDINRSTISRMLKKVRDKGIVTTVINYDMFDTFTVEEQLKERFQLKDAIVVPVGEEHSKETKLLAMGQACANYLNQVVQNQDVIGFSWGTGLSKAVEQLDTTSKKDILCVPMIGGPSGKLESKYHVNTICYKAAEKFNAQSLMIDLPAILDNKETRNQILKSGYFEEISTVWNLLTVAVFGIGSMEISGERIWKAFYGNAVTQEFKRDNIVGDICSHFFDIDGNIVQTSVTDRTINIGLDKIRNARYSIGVAESREKINGIIGALNSGLMKVLITTEETAKLILEKSI</sequence>
<dbReference type="CDD" id="cd00090">
    <property type="entry name" value="HTH_ARSR"/>
    <property type="match status" value="1"/>
</dbReference>
<dbReference type="RefSeq" id="WP_379542074.1">
    <property type="nucleotide sequence ID" value="NZ_JBHSFT010000001.1"/>
</dbReference>
<evidence type="ECO:0000313" key="7">
    <source>
        <dbReference type="Proteomes" id="UP001595988"/>
    </source>
</evidence>
<comment type="caution">
    <text evidence="6">The sequence shown here is derived from an EMBL/GenBank/DDBJ whole genome shotgun (WGS) entry which is preliminary data.</text>
</comment>
<evidence type="ECO:0000259" key="5">
    <source>
        <dbReference type="PROSITE" id="PS50943"/>
    </source>
</evidence>
<keyword evidence="2" id="KW-0805">Transcription regulation</keyword>
<gene>
    <name evidence="6" type="ORF">ACFO3P_00780</name>
</gene>
<dbReference type="InterPro" id="IPR011991">
    <property type="entry name" value="ArsR-like_HTH"/>
</dbReference>
<dbReference type="InterPro" id="IPR036390">
    <property type="entry name" value="WH_DNA-bd_sf"/>
</dbReference>
<dbReference type="EMBL" id="JBHSFT010000001">
    <property type="protein sequence ID" value="MFC4660768.1"/>
    <property type="molecule type" value="Genomic_DNA"/>
</dbReference>
<keyword evidence="4" id="KW-0804">Transcription</keyword>
<dbReference type="InterPro" id="IPR007630">
    <property type="entry name" value="RNA_pol_sigma70_r4"/>
</dbReference>
<feature type="domain" description="HTH cro/C1-type" evidence="5">
    <location>
        <begin position="19"/>
        <end position="41"/>
    </location>
</feature>
<protein>
    <submittedName>
        <fullName evidence="6">Sugar-binding transcriptional regulator</fullName>
    </submittedName>
</protein>
<dbReference type="SUPFAM" id="SSF100950">
    <property type="entry name" value="NagB/RpiA/CoA transferase-like"/>
    <property type="match status" value="1"/>
</dbReference>
<evidence type="ECO:0000313" key="6">
    <source>
        <dbReference type="EMBL" id="MFC4660768.1"/>
    </source>
</evidence>
<name>A0ABV9JSQ6_9BACI</name>
<dbReference type="PANTHER" id="PTHR34294:SF1">
    <property type="entry name" value="TRANSCRIPTIONAL REGULATOR LSRR"/>
    <property type="match status" value="1"/>
</dbReference>
<dbReference type="Pfam" id="PF04198">
    <property type="entry name" value="Sugar-bind"/>
    <property type="match status" value="1"/>
</dbReference>
<organism evidence="6 7">
    <name type="scientific">Oceanobacillus aidingensis</name>
    <dbReference type="NCBI Taxonomy" id="645964"/>
    <lineage>
        <taxon>Bacteria</taxon>
        <taxon>Bacillati</taxon>
        <taxon>Bacillota</taxon>
        <taxon>Bacilli</taxon>
        <taxon>Bacillales</taxon>
        <taxon>Bacillaceae</taxon>
        <taxon>Oceanobacillus</taxon>
    </lineage>
</organism>
<dbReference type="Gene3D" id="3.40.50.1360">
    <property type="match status" value="1"/>
</dbReference>
<dbReference type="Gene3D" id="1.10.10.60">
    <property type="entry name" value="Homeodomain-like"/>
    <property type="match status" value="1"/>
</dbReference>
<evidence type="ECO:0000256" key="2">
    <source>
        <dbReference type="ARBA" id="ARBA00023015"/>
    </source>
</evidence>
<dbReference type="InterPro" id="IPR051054">
    <property type="entry name" value="SorC_transcr_regulators"/>
</dbReference>
<proteinExistence type="inferred from homology"/>
<dbReference type="PROSITE" id="PS50943">
    <property type="entry name" value="HTH_CROC1"/>
    <property type="match status" value="1"/>
</dbReference>
<evidence type="ECO:0000256" key="3">
    <source>
        <dbReference type="ARBA" id="ARBA00023125"/>
    </source>
</evidence>
<keyword evidence="7" id="KW-1185">Reference proteome</keyword>
<dbReference type="Proteomes" id="UP001595988">
    <property type="component" value="Unassembled WGS sequence"/>
</dbReference>
<evidence type="ECO:0000256" key="4">
    <source>
        <dbReference type="ARBA" id="ARBA00023163"/>
    </source>
</evidence>
<dbReference type="InterPro" id="IPR001387">
    <property type="entry name" value="Cro/C1-type_HTH"/>
</dbReference>
<dbReference type="SUPFAM" id="SSF46785">
    <property type="entry name" value="Winged helix' DNA-binding domain"/>
    <property type="match status" value="1"/>
</dbReference>
<dbReference type="InterPro" id="IPR007324">
    <property type="entry name" value="Sugar-bd_dom_put"/>
</dbReference>
<evidence type="ECO:0000256" key="1">
    <source>
        <dbReference type="ARBA" id="ARBA00010466"/>
    </source>
</evidence>
<dbReference type="Pfam" id="PF04545">
    <property type="entry name" value="Sigma70_r4"/>
    <property type="match status" value="1"/>
</dbReference>
<reference evidence="7" key="1">
    <citation type="journal article" date="2019" name="Int. J. Syst. Evol. Microbiol.">
        <title>The Global Catalogue of Microorganisms (GCM) 10K type strain sequencing project: providing services to taxonomists for standard genome sequencing and annotation.</title>
        <authorList>
            <consortium name="The Broad Institute Genomics Platform"/>
            <consortium name="The Broad Institute Genome Sequencing Center for Infectious Disease"/>
            <person name="Wu L."/>
            <person name="Ma J."/>
        </authorList>
    </citation>
    <scope>NUCLEOTIDE SEQUENCE [LARGE SCALE GENOMIC DNA]</scope>
    <source>
        <strain evidence="7">CCUG 37257</strain>
    </source>
</reference>
<dbReference type="InterPro" id="IPR037171">
    <property type="entry name" value="NagB/RpiA_transferase-like"/>
</dbReference>
<dbReference type="PANTHER" id="PTHR34294">
    <property type="entry name" value="TRANSCRIPTIONAL REGULATOR-RELATED"/>
    <property type="match status" value="1"/>
</dbReference>